<protein>
    <submittedName>
        <fullName evidence="2">Uncharacterized protein</fullName>
    </submittedName>
</protein>
<keyword evidence="3" id="KW-1185">Reference proteome</keyword>
<evidence type="ECO:0000313" key="3">
    <source>
        <dbReference type="Proteomes" id="UP000765509"/>
    </source>
</evidence>
<feature type="region of interest" description="Disordered" evidence="1">
    <location>
        <begin position="52"/>
        <end position="107"/>
    </location>
</feature>
<gene>
    <name evidence="2" type="ORF">O181_001848</name>
</gene>
<accession>A0A9Q3BBM2</accession>
<evidence type="ECO:0000256" key="1">
    <source>
        <dbReference type="SAM" id="MobiDB-lite"/>
    </source>
</evidence>
<feature type="compositionally biased region" description="Low complexity" evidence="1">
    <location>
        <begin position="73"/>
        <end position="91"/>
    </location>
</feature>
<name>A0A9Q3BBM2_9BASI</name>
<dbReference type="EMBL" id="AVOT02000286">
    <property type="protein sequence ID" value="MBW0462133.1"/>
    <property type="molecule type" value="Genomic_DNA"/>
</dbReference>
<evidence type="ECO:0000313" key="2">
    <source>
        <dbReference type="EMBL" id="MBW0462133.1"/>
    </source>
</evidence>
<reference evidence="2" key="1">
    <citation type="submission" date="2021-03" db="EMBL/GenBank/DDBJ databases">
        <title>Draft genome sequence of rust myrtle Austropuccinia psidii MF-1, a brazilian biotype.</title>
        <authorList>
            <person name="Quecine M.C."/>
            <person name="Pachon D.M.R."/>
            <person name="Bonatelli M.L."/>
            <person name="Correr F.H."/>
            <person name="Franceschini L.M."/>
            <person name="Leite T.F."/>
            <person name="Margarido G.R.A."/>
            <person name="Almeida C.A."/>
            <person name="Ferrarezi J.A."/>
            <person name="Labate C.A."/>
        </authorList>
    </citation>
    <scope>NUCLEOTIDE SEQUENCE</scope>
    <source>
        <strain evidence="2">MF-1</strain>
    </source>
</reference>
<organism evidence="2 3">
    <name type="scientific">Austropuccinia psidii MF-1</name>
    <dbReference type="NCBI Taxonomy" id="1389203"/>
    <lineage>
        <taxon>Eukaryota</taxon>
        <taxon>Fungi</taxon>
        <taxon>Dikarya</taxon>
        <taxon>Basidiomycota</taxon>
        <taxon>Pucciniomycotina</taxon>
        <taxon>Pucciniomycetes</taxon>
        <taxon>Pucciniales</taxon>
        <taxon>Sphaerophragmiaceae</taxon>
        <taxon>Austropuccinia</taxon>
    </lineage>
</organism>
<feature type="region of interest" description="Disordered" evidence="1">
    <location>
        <begin position="1"/>
        <end position="28"/>
    </location>
</feature>
<proteinExistence type="predicted"/>
<dbReference type="AlphaFoldDB" id="A0A9Q3BBM2"/>
<sequence>MGLLRPSSPKSNKAKRGKGGSPPAAKVRWVPHHKWAHLSQFWPLILSIPKWQKRTPGPKLDKNHTLATFNPWPLASPETTSSSPPRPSLNSGEDISFTKGSRSGAPF</sequence>
<dbReference type="Proteomes" id="UP000765509">
    <property type="component" value="Unassembled WGS sequence"/>
</dbReference>
<comment type="caution">
    <text evidence="2">The sequence shown here is derived from an EMBL/GenBank/DDBJ whole genome shotgun (WGS) entry which is preliminary data.</text>
</comment>